<keyword evidence="5" id="KW-0560">Oxidoreductase</keyword>
<reference evidence="8 9" key="1">
    <citation type="submission" date="2016-03" db="EMBL/GenBank/DDBJ databases">
        <title>Draft genome sequence of the Fonsecaea monophora CBS 269.37.</title>
        <authorList>
            <person name="Bombassaro A."/>
            <person name="Vinicius W.A."/>
            <person name="De Hoog S."/>
            <person name="Sun J."/>
            <person name="Souza E.M."/>
            <person name="Raittz R.T."/>
            <person name="Costa F."/>
            <person name="Leao A.C."/>
            <person name="Tadra-Sfeir M.Z."/>
            <person name="Baura V."/>
            <person name="Balsanelli E."/>
            <person name="Pedrosa F.O."/>
            <person name="Moreno L.F."/>
            <person name="Steffens M.B."/>
            <person name="Xi L."/>
            <person name="Bocca A.L."/>
            <person name="Felipe M.S."/>
            <person name="Teixeira M."/>
            <person name="Telles Filho F.Q."/>
            <person name="Azevedo C.M."/>
            <person name="Gomes R."/>
            <person name="Vicente V.A."/>
        </authorList>
    </citation>
    <scope>NUCLEOTIDE SEQUENCE [LARGE SCALE GENOMIC DNA]</scope>
    <source>
        <strain evidence="8 9">CBS 269.37</strain>
    </source>
</reference>
<keyword evidence="3 6" id="KW-0479">Metal-binding</keyword>
<dbReference type="GO" id="GO:0004022">
    <property type="term" value="F:alcohol dehydrogenase (NAD+) activity"/>
    <property type="evidence" value="ECO:0007669"/>
    <property type="project" value="TreeGrafter"/>
</dbReference>
<evidence type="ECO:0000259" key="7">
    <source>
        <dbReference type="SMART" id="SM00829"/>
    </source>
</evidence>
<evidence type="ECO:0000313" key="9">
    <source>
        <dbReference type="Proteomes" id="UP000077002"/>
    </source>
</evidence>
<dbReference type="AlphaFoldDB" id="A0A177EZA0"/>
<evidence type="ECO:0000256" key="3">
    <source>
        <dbReference type="ARBA" id="ARBA00022723"/>
    </source>
</evidence>
<dbReference type="PANTHER" id="PTHR42940">
    <property type="entry name" value="ALCOHOL DEHYDROGENASE 1-RELATED"/>
    <property type="match status" value="1"/>
</dbReference>
<comment type="cofactor">
    <cofactor evidence="1 6">
        <name>Zn(2+)</name>
        <dbReference type="ChEBI" id="CHEBI:29105"/>
    </cofactor>
</comment>
<dbReference type="SUPFAM" id="SSF50129">
    <property type="entry name" value="GroES-like"/>
    <property type="match status" value="1"/>
</dbReference>
<dbReference type="InterPro" id="IPR013149">
    <property type="entry name" value="ADH-like_C"/>
</dbReference>
<dbReference type="Proteomes" id="UP000077002">
    <property type="component" value="Unassembled WGS sequence"/>
</dbReference>
<proteinExistence type="inferred from homology"/>
<name>A0A177EZA0_9EURO</name>
<evidence type="ECO:0000256" key="2">
    <source>
        <dbReference type="ARBA" id="ARBA00008072"/>
    </source>
</evidence>
<dbReference type="Pfam" id="PF08240">
    <property type="entry name" value="ADH_N"/>
    <property type="match status" value="1"/>
</dbReference>
<dbReference type="RefSeq" id="XP_022509250.1">
    <property type="nucleotide sequence ID" value="XM_022658426.1"/>
</dbReference>
<sequence length="349" mass="36287">MSIRADSHSSHRCALVGVRSSRNHLAVMKAFQFDNVEEGLVLKDVPTPKPESGEVVVRVEAAGLCHSDTHVLHGKGASWTNKRPITLGHEAAGTVAGIGSGVTGWKVGDRVGVAVYPTDDGDSSHIIGIGRDGGYAEQVVVPANVLVRLPDAVSFAQAAVATDSIATAYHAVISEGEVTASTTVAIVGMGGLGLNGVRVAALQGATVYGVDIDENKFPEGLAQGAKACFSKLSDIPEDVVIDVVVDYAGMGVTTQEAMQRVKLSGTVVLVGIGVASFEFSSLTLLLRGLTIRGSKGATLPEYLEILKLIAAGKIVPKLTEVPFSTVPESLKRLEQVGGVVGRLYTRPNA</sequence>
<dbReference type="PROSITE" id="PS00059">
    <property type="entry name" value="ADH_ZINC"/>
    <property type="match status" value="1"/>
</dbReference>
<evidence type="ECO:0000256" key="4">
    <source>
        <dbReference type="ARBA" id="ARBA00022833"/>
    </source>
</evidence>
<gene>
    <name evidence="8" type="ORF">AYO21_08483</name>
</gene>
<keyword evidence="9" id="KW-1185">Reference proteome</keyword>
<dbReference type="PANTHER" id="PTHR42940:SF8">
    <property type="entry name" value="VACUOLAR PROTEIN SORTING-ASSOCIATED PROTEIN 11"/>
    <property type="match status" value="1"/>
</dbReference>
<dbReference type="OrthoDB" id="1879366at2759"/>
<evidence type="ECO:0000313" key="8">
    <source>
        <dbReference type="EMBL" id="OAG37298.1"/>
    </source>
</evidence>
<dbReference type="CDD" id="cd08254">
    <property type="entry name" value="hydroxyacyl_CoA_DH"/>
    <property type="match status" value="1"/>
</dbReference>
<evidence type="ECO:0000256" key="5">
    <source>
        <dbReference type="ARBA" id="ARBA00023002"/>
    </source>
</evidence>
<dbReference type="GO" id="GO:0005737">
    <property type="term" value="C:cytoplasm"/>
    <property type="evidence" value="ECO:0007669"/>
    <property type="project" value="TreeGrafter"/>
</dbReference>
<comment type="caution">
    <text evidence="8">The sequence shown here is derived from an EMBL/GenBank/DDBJ whole genome shotgun (WGS) entry which is preliminary data.</text>
</comment>
<keyword evidence="4 6" id="KW-0862">Zinc</keyword>
<dbReference type="InterPro" id="IPR013154">
    <property type="entry name" value="ADH-like_N"/>
</dbReference>
<dbReference type="SUPFAM" id="SSF51735">
    <property type="entry name" value="NAD(P)-binding Rossmann-fold domains"/>
    <property type="match status" value="1"/>
</dbReference>
<dbReference type="Pfam" id="PF00107">
    <property type="entry name" value="ADH_zinc_N"/>
    <property type="match status" value="1"/>
</dbReference>
<dbReference type="InterPro" id="IPR011032">
    <property type="entry name" value="GroES-like_sf"/>
</dbReference>
<dbReference type="GO" id="GO:0008270">
    <property type="term" value="F:zinc ion binding"/>
    <property type="evidence" value="ECO:0007669"/>
    <property type="project" value="InterPro"/>
</dbReference>
<dbReference type="InterPro" id="IPR002328">
    <property type="entry name" value="ADH_Zn_CS"/>
</dbReference>
<dbReference type="EMBL" id="LVKK01000074">
    <property type="protein sequence ID" value="OAG37298.1"/>
    <property type="molecule type" value="Genomic_DNA"/>
</dbReference>
<evidence type="ECO:0000256" key="1">
    <source>
        <dbReference type="ARBA" id="ARBA00001947"/>
    </source>
</evidence>
<feature type="domain" description="Enoyl reductase (ER)" evidence="7">
    <location>
        <begin position="35"/>
        <end position="340"/>
    </location>
</feature>
<accession>A0A177EZA0</accession>
<organism evidence="8 9">
    <name type="scientific">Fonsecaea monophora</name>
    <dbReference type="NCBI Taxonomy" id="254056"/>
    <lineage>
        <taxon>Eukaryota</taxon>
        <taxon>Fungi</taxon>
        <taxon>Dikarya</taxon>
        <taxon>Ascomycota</taxon>
        <taxon>Pezizomycotina</taxon>
        <taxon>Eurotiomycetes</taxon>
        <taxon>Chaetothyriomycetidae</taxon>
        <taxon>Chaetothyriales</taxon>
        <taxon>Herpotrichiellaceae</taxon>
        <taxon>Fonsecaea</taxon>
    </lineage>
</organism>
<dbReference type="InterPro" id="IPR036291">
    <property type="entry name" value="NAD(P)-bd_dom_sf"/>
</dbReference>
<dbReference type="InterPro" id="IPR020843">
    <property type="entry name" value="ER"/>
</dbReference>
<dbReference type="Gene3D" id="3.90.180.10">
    <property type="entry name" value="Medium-chain alcohol dehydrogenases, catalytic domain"/>
    <property type="match status" value="1"/>
</dbReference>
<protein>
    <recommendedName>
        <fullName evidence="7">Enoyl reductase (ER) domain-containing protein</fullName>
    </recommendedName>
</protein>
<dbReference type="GeneID" id="34603626"/>
<comment type="similarity">
    <text evidence="2 6">Belongs to the zinc-containing alcohol dehydrogenase family.</text>
</comment>
<dbReference type="SMART" id="SM00829">
    <property type="entry name" value="PKS_ER"/>
    <property type="match status" value="1"/>
</dbReference>
<evidence type="ECO:0000256" key="6">
    <source>
        <dbReference type="RuleBase" id="RU361277"/>
    </source>
</evidence>